<protein>
    <submittedName>
        <fullName evidence="3">Uncharacterized protein</fullName>
    </submittedName>
</protein>
<dbReference type="OrthoDB" id="4022842at2759"/>
<organism evidence="3 4">
    <name type="scientific">Candida metapsilosis</name>
    <dbReference type="NCBI Taxonomy" id="273372"/>
    <lineage>
        <taxon>Eukaryota</taxon>
        <taxon>Fungi</taxon>
        <taxon>Dikarya</taxon>
        <taxon>Ascomycota</taxon>
        <taxon>Saccharomycotina</taxon>
        <taxon>Pichiomycetes</taxon>
        <taxon>Debaryomycetaceae</taxon>
        <taxon>Candida/Lodderomyces clade</taxon>
        <taxon>Candida</taxon>
    </lineage>
</organism>
<feature type="chain" id="PRO_5034401618" evidence="2">
    <location>
        <begin position="17"/>
        <end position="337"/>
    </location>
</feature>
<dbReference type="GeneID" id="93653854"/>
<reference evidence="3 4" key="1">
    <citation type="submission" date="2020-12" db="EMBL/GenBank/DDBJ databases">
        <title>Effect of drift, selection, and recombination on the evolution of hybrid genomes in Candida yeast pathogens.</title>
        <authorList>
            <person name="Mixao V."/>
            <person name="Ksiezopolska E."/>
            <person name="Saus E."/>
            <person name="Boekhout T."/>
            <person name="Gacser A."/>
            <person name="Gabaldon T."/>
        </authorList>
    </citation>
    <scope>NUCLEOTIDE SEQUENCE [LARGE SCALE GENOMIC DNA]</scope>
    <source>
        <strain evidence="3 4">BP57</strain>
    </source>
</reference>
<evidence type="ECO:0000313" key="4">
    <source>
        <dbReference type="Proteomes" id="UP000669133"/>
    </source>
</evidence>
<dbReference type="Proteomes" id="UP000669133">
    <property type="component" value="Unassembled WGS sequence"/>
</dbReference>
<evidence type="ECO:0000256" key="1">
    <source>
        <dbReference type="SAM" id="Phobius"/>
    </source>
</evidence>
<proteinExistence type="predicted"/>
<keyword evidence="4" id="KW-1185">Reference proteome</keyword>
<evidence type="ECO:0000313" key="3">
    <source>
        <dbReference type="EMBL" id="KAG5417589.1"/>
    </source>
</evidence>
<feature type="transmembrane region" description="Helical" evidence="1">
    <location>
        <begin position="298"/>
        <end position="323"/>
    </location>
</feature>
<comment type="caution">
    <text evidence="3">The sequence shown here is derived from an EMBL/GenBank/DDBJ whole genome shotgun (WGS) entry which is preliminary data.</text>
</comment>
<dbReference type="RefSeq" id="XP_067546705.1">
    <property type="nucleotide sequence ID" value="XM_067694379.1"/>
</dbReference>
<gene>
    <name evidence="3" type="ORF">I9W82_005225</name>
</gene>
<name>A0A8H8D9E1_9ASCO</name>
<accession>A0A8H8D9E1</accession>
<feature type="signal peptide" evidence="2">
    <location>
        <begin position="1"/>
        <end position="16"/>
    </location>
</feature>
<sequence length="337" mass="38930">MRSLFYVLFLVSCVVATGSTILTDTNGAICQWVEANPNKGDSYVKLLVDDTIADYKIPGLIFNFYDVANFSSVLMVQRYDALYAENKTDLYPRMLDGDRKFIVDAAEGQSINKSKFWTGVIDKEITFPVTESGFYCAYIAPDPIKIPNFELPVYYRDYYGSLGDHDYLYEEFPSEWFRRTTGFLLVTGIIKSLSVGWDYPIECIWFLLTLKFYFDTKKKISAVPDIEYRKQLRSAFRKTTLAIWVIPIIVNSVFPFVFGGLATYIANQDIPETDGPFATRPILYQSYFAMESDEWVEIYGILGQVLCEWMVKVLTIGAIYWIWVRSNTKQKRNQKIE</sequence>
<keyword evidence="1" id="KW-0812">Transmembrane</keyword>
<keyword evidence="2" id="KW-0732">Signal</keyword>
<dbReference type="AlphaFoldDB" id="A0A8H8D9E1"/>
<evidence type="ECO:0000256" key="2">
    <source>
        <dbReference type="SAM" id="SignalP"/>
    </source>
</evidence>
<feature type="transmembrane region" description="Helical" evidence="1">
    <location>
        <begin position="241"/>
        <end position="266"/>
    </location>
</feature>
<keyword evidence="1" id="KW-0472">Membrane</keyword>
<dbReference type="EMBL" id="JAEOAQ010000007">
    <property type="protein sequence ID" value="KAG5417589.1"/>
    <property type="molecule type" value="Genomic_DNA"/>
</dbReference>
<keyword evidence="1" id="KW-1133">Transmembrane helix</keyword>